<dbReference type="EMBL" id="QXFU01000979">
    <property type="protein sequence ID" value="KAE9014402.1"/>
    <property type="molecule type" value="Genomic_DNA"/>
</dbReference>
<sequence length="36" mass="4225">MGRYISMESTKAVRPVFLKLKEKRPQEDHWHLKGGA</sequence>
<proteinExistence type="predicted"/>
<dbReference type="Proteomes" id="UP000435112">
    <property type="component" value="Unassembled WGS sequence"/>
</dbReference>
<comment type="caution">
    <text evidence="1">The sequence shown here is derived from an EMBL/GenBank/DDBJ whole genome shotgun (WGS) entry which is preliminary data.</text>
</comment>
<dbReference type="EMBL" id="QXFV01000968">
    <property type="protein sequence ID" value="KAE9019494.1"/>
    <property type="molecule type" value="Genomic_DNA"/>
</dbReference>
<dbReference type="AlphaFoldDB" id="A0A6A3L462"/>
<reference evidence="3 4" key="1">
    <citation type="submission" date="2018-09" db="EMBL/GenBank/DDBJ databases">
        <title>Genomic investigation of the strawberry pathogen Phytophthora fragariae indicates pathogenicity is determined by transcriptional variation in three key races.</title>
        <authorList>
            <person name="Adams T.M."/>
            <person name="Armitage A.D."/>
            <person name="Sobczyk M.K."/>
            <person name="Bates H.J."/>
            <person name="Dunwell J.M."/>
            <person name="Nellist C.F."/>
            <person name="Harrison R.J."/>
        </authorList>
    </citation>
    <scope>NUCLEOTIDE SEQUENCE [LARGE SCALE GENOMIC DNA]</scope>
    <source>
        <strain evidence="2 3">SCRP249</strain>
        <strain evidence="1 4">SCRP324</strain>
    </source>
</reference>
<name>A0A6A3L462_9STRA</name>
<organism evidence="1 4">
    <name type="scientific">Phytophthora rubi</name>
    <dbReference type="NCBI Taxonomy" id="129364"/>
    <lineage>
        <taxon>Eukaryota</taxon>
        <taxon>Sar</taxon>
        <taxon>Stramenopiles</taxon>
        <taxon>Oomycota</taxon>
        <taxon>Peronosporomycetes</taxon>
        <taxon>Peronosporales</taxon>
        <taxon>Peronosporaceae</taxon>
        <taxon>Phytophthora</taxon>
    </lineage>
</organism>
<protein>
    <submittedName>
        <fullName evidence="1">Uncharacterized protein</fullName>
    </submittedName>
</protein>
<gene>
    <name evidence="2" type="ORF">PR001_g13858</name>
    <name evidence="1" type="ORF">PR002_g14233</name>
</gene>
<dbReference type="Proteomes" id="UP000429607">
    <property type="component" value="Unassembled WGS sequence"/>
</dbReference>
<evidence type="ECO:0000313" key="1">
    <source>
        <dbReference type="EMBL" id="KAE9014402.1"/>
    </source>
</evidence>
<evidence type="ECO:0000313" key="4">
    <source>
        <dbReference type="Proteomes" id="UP000435112"/>
    </source>
</evidence>
<evidence type="ECO:0000313" key="2">
    <source>
        <dbReference type="EMBL" id="KAE9019494.1"/>
    </source>
</evidence>
<accession>A0A6A3L462</accession>
<evidence type="ECO:0000313" key="3">
    <source>
        <dbReference type="Proteomes" id="UP000429607"/>
    </source>
</evidence>